<evidence type="ECO:0000313" key="3">
    <source>
        <dbReference type="WBParaSite" id="GPUH_0001904401-mRNA-1"/>
    </source>
</evidence>
<reference evidence="3" key="1">
    <citation type="submission" date="2016-06" db="UniProtKB">
        <authorList>
            <consortium name="WormBaseParasite"/>
        </authorList>
    </citation>
    <scope>IDENTIFICATION</scope>
</reference>
<dbReference type="EMBL" id="UYRT01087778">
    <property type="protein sequence ID" value="VDN32982.1"/>
    <property type="molecule type" value="Genomic_DNA"/>
</dbReference>
<accession>A0A183EDH8</accession>
<dbReference type="AlphaFoldDB" id="A0A183EDH8"/>
<keyword evidence="2" id="KW-1185">Reference proteome</keyword>
<evidence type="ECO:0000313" key="2">
    <source>
        <dbReference type="Proteomes" id="UP000271098"/>
    </source>
</evidence>
<name>A0A183EDH8_9BILA</name>
<evidence type="ECO:0000313" key="1">
    <source>
        <dbReference type="EMBL" id="VDN32982.1"/>
    </source>
</evidence>
<dbReference type="Proteomes" id="UP000271098">
    <property type="component" value="Unassembled WGS sequence"/>
</dbReference>
<protein>
    <submittedName>
        <fullName evidence="1 3">Uncharacterized protein</fullName>
    </submittedName>
</protein>
<dbReference type="WBParaSite" id="GPUH_0001904401-mRNA-1">
    <property type="protein sequence ID" value="GPUH_0001904401-mRNA-1"/>
    <property type="gene ID" value="GPUH_0001904401"/>
</dbReference>
<sequence length="173" mass="19542">MGLDGDEAPQVHHFDRLVHGHHATSVASTYRRLLLVIDVLFGERSLCEFSLNEDDAIDENEVPRQQQQQHQQPAEGNSTAQWMRYSRLGAEETKIRLEESQPLMSESVASTSRDDIFLLPLASAPASSSRFSSFFDTIMFRQELLFMRSRGAALQPAKTRIVERLSVCVFGSE</sequence>
<reference evidence="1 2" key="2">
    <citation type="submission" date="2018-11" db="EMBL/GenBank/DDBJ databases">
        <authorList>
            <consortium name="Pathogen Informatics"/>
        </authorList>
    </citation>
    <scope>NUCLEOTIDE SEQUENCE [LARGE SCALE GENOMIC DNA]</scope>
</reference>
<organism evidence="3">
    <name type="scientific">Gongylonema pulchrum</name>
    <dbReference type="NCBI Taxonomy" id="637853"/>
    <lineage>
        <taxon>Eukaryota</taxon>
        <taxon>Metazoa</taxon>
        <taxon>Ecdysozoa</taxon>
        <taxon>Nematoda</taxon>
        <taxon>Chromadorea</taxon>
        <taxon>Rhabditida</taxon>
        <taxon>Spirurina</taxon>
        <taxon>Spiruromorpha</taxon>
        <taxon>Spiruroidea</taxon>
        <taxon>Gongylonematidae</taxon>
        <taxon>Gongylonema</taxon>
    </lineage>
</organism>
<gene>
    <name evidence="1" type="ORF">GPUH_LOCUS19020</name>
</gene>
<proteinExistence type="predicted"/>